<dbReference type="EMBL" id="PIQO01000014">
    <property type="protein sequence ID" value="PKR83923.1"/>
    <property type="molecule type" value="Genomic_DNA"/>
</dbReference>
<reference evidence="2 3" key="1">
    <citation type="submission" date="2017-11" db="EMBL/GenBank/DDBJ databases">
        <title>Bacillus camelliae sp. nov., isolated from pu'er tea.</title>
        <authorList>
            <person name="Niu L."/>
        </authorList>
    </citation>
    <scope>NUCLEOTIDE SEQUENCE [LARGE SCALE GENOMIC DNA]</scope>
    <source>
        <strain evidence="2 3">7578-1</strain>
    </source>
</reference>
<dbReference type="OrthoDB" id="5870636at2"/>
<dbReference type="GO" id="GO:0003824">
    <property type="term" value="F:catalytic activity"/>
    <property type="evidence" value="ECO:0007669"/>
    <property type="project" value="UniProtKB-ARBA"/>
</dbReference>
<gene>
    <name evidence="2" type="ORF">CWO92_16850</name>
</gene>
<dbReference type="InterPro" id="IPR022770">
    <property type="entry name" value="IucA/IucC-like_C"/>
</dbReference>
<feature type="domain" description="Aerobactin siderophore biosynthesis IucA/IucC-like C-terminal" evidence="1">
    <location>
        <begin position="123"/>
        <end position="213"/>
    </location>
</feature>
<evidence type="ECO:0000259" key="1">
    <source>
        <dbReference type="Pfam" id="PF06276"/>
    </source>
</evidence>
<organism evidence="2 3">
    <name type="scientific">Heyndrickxia camelliae</name>
    <dbReference type="NCBI Taxonomy" id="1707093"/>
    <lineage>
        <taxon>Bacteria</taxon>
        <taxon>Bacillati</taxon>
        <taxon>Bacillota</taxon>
        <taxon>Bacilli</taxon>
        <taxon>Bacillales</taxon>
        <taxon>Bacillaceae</taxon>
        <taxon>Heyndrickxia</taxon>
    </lineage>
</organism>
<dbReference type="Pfam" id="PF06276">
    <property type="entry name" value="FhuF"/>
    <property type="match status" value="1"/>
</dbReference>
<dbReference type="Proteomes" id="UP000233440">
    <property type="component" value="Unassembled WGS sequence"/>
</dbReference>
<sequence length="276" mass="32190">MKPSMLSNLTDNEANELSKFRFINQISEGRGSIAVIELFDHTTLIEHLNNIGKLIGSPTQRVTASLLTKRMAFYAVIHLYTMSVLNKRLNVDIKKMKLVEKENDLLWLPDFYLGDCIVSESYGNRTQWRETIVEDLFTHFFHPLIEALREATRFSKMVMWENIAIYVFWLYETIMKEEKDIEIKQRAEDDFRYILQEAEGSLFGPYLQNPLARFNGEKIYREEFNEWIRVRKTCCLSNLLNAKDGKRCKTCPNGCNMSPFKQDTGTGPSSQKRSRG</sequence>
<evidence type="ECO:0000313" key="2">
    <source>
        <dbReference type="EMBL" id="PKR83923.1"/>
    </source>
</evidence>
<protein>
    <recommendedName>
        <fullName evidence="1">Aerobactin siderophore biosynthesis IucA/IucC-like C-terminal domain-containing protein</fullName>
    </recommendedName>
</protein>
<accession>A0A2N3LHC6</accession>
<proteinExistence type="predicted"/>
<keyword evidence="3" id="KW-1185">Reference proteome</keyword>
<dbReference type="AlphaFoldDB" id="A0A2N3LHC6"/>
<comment type="caution">
    <text evidence="2">The sequence shown here is derived from an EMBL/GenBank/DDBJ whole genome shotgun (WGS) entry which is preliminary data.</text>
</comment>
<name>A0A2N3LHC6_9BACI</name>
<evidence type="ECO:0000313" key="3">
    <source>
        <dbReference type="Proteomes" id="UP000233440"/>
    </source>
</evidence>